<gene>
    <name evidence="7" type="ORF">GN958_ATG10539</name>
</gene>
<feature type="signal peptide" evidence="6">
    <location>
        <begin position="1"/>
        <end position="21"/>
    </location>
</feature>
<comment type="caution">
    <text evidence="7">The sequence shown here is derived from an EMBL/GenBank/DDBJ whole genome shotgun (WGS) entry which is preliminary data.</text>
</comment>
<proteinExistence type="predicted"/>
<sequence length="263" mass="28247">MRASSRCLPLLLLTLLATASAMPKLTEPQDAPFSEIVGLSCSKGSDCGYVPALACIEGKCEYCRPAAHECGDYIGDVAYTCHIVEVLDESTGETETQQGLTSAGDVVQAAYCVEKNLFAPFTYNDLLTTLIAFACTALGAGGGIGGGGLLVPMYIFGGLNPKHAIPLSKVTIFGSAVAMYAVNFRRKHPLNKNRPLIDFGLVGLMEPTTLVGTVFGVMLNHIFPNWLILVLLVTLLSFITYKTVLKGLKIQEKESKLQLAFYQ</sequence>
<evidence type="ECO:0000256" key="6">
    <source>
        <dbReference type="SAM" id="SignalP"/>
    </source>
</evidence>
<evidence type="ECO:0000313" key="7">
    <source>
        <dbReference type="EMBL" id="KAF4140272.1"/>
    </source>
</evidence>
<protein>
    <submittedName>
        <fullName evidence="7">Sulfite exporter TauE/SafE</fullName>
    </submittedName>
</protein>
<feature type="transmembrane region" description="Helical" evidence="5">
    <location>
        <begin position="225"/>
        <end position="245"/>
    </location>
</feature>
<name>A0A8S9ULC3_PHYIN</name>
<dbReference type="AlphaFoldDB" id="A0A8S9ULC3"/>
<keyword evidence="6" id="KW-0732">Signal</keyword>
<dbReference type="PANTHER" id="PTHR14255:SF3">
    <property type="entry name" value="SULFITE EXPORTER TAUE_SAFE FAMILY PROTEIN 5-RELATED"/>
    <property type="match status" value="1"/>
</dbReference>
<dbReference type="GO" id="GO:0031464">
    <property type="term" value="C:Cul4A-RING E3 ubiquitin ligase complex"/>
    <property type="evidence" value="ECO:0007669"/>
    <property type="project" value="TreeGrafter"/>
</dbReference>
<keyword evidence="3 5" id="KW-1133">Transmembrane helix</keyword>
<dbReference type="GO" id="GO:0016567">
    <property type="term" value="P:protein ubiquitination"/>
    <property type="evidence" value="ECO:0007669"/>
    <property type="project" value="TreeGrafter"/>
</dbReference>
<reference evidence="7" key="1">
    <citation type="submission" date="2020-03" db="EMBL/GenBank/DDBJ databases">
        <title>Hybrid Assembly of Korean Phytophthora infestans isolates.</title>
        <authorList>
            <person name="Prokchorchik M."/>
            <person name="Lee Y."/>
            <person name="Seo J."/>
            <person name="Cho J.-H."/>
            <person name="Park Y.-E."/>
            <person name="Jang D.-C."/>
            <person name="Im J.-S."/>
            <person name="Choi J.-G."/>
            <person name="Park H.-J."/>
            <person name="Lee G.-B."/>
            <person name="Lee Y.-G."/>
            <person name="Hong S.-Y."/>
            <person name="Cho K."/>
            <person name="Sohn K.H."/>
        </authorList>
    </citation>
    <scope>NUCLEOTIDE SEQUENCE</scope>
    <source>
        <strain evidence="7">KR_2_A2</strain>
    </source>
</reference>
<evidence type="ECO:0000256" key="1">
    <source>
        <dbReference type="ARBA" id="ARBA00004141"/>
    </source>
</evidence>
<dbReference type="GO" id="GO:0016020">
    <property type="term" value="C:membrane"/>
    <property type="evidence" value="ECO:0007669"/>
    <property type="project" value="UniProtKB-SubCell"/>
</dbReference>
<dbReference type="Proteomes" id="UP000704712">
    <property type="component" value="Unassembled WGS sequence"/>
</dbReference>
<evidence type="ECO:0000256" key="3">
    <source>
        <dbReference type="ARBA" id="ARBA00022989"/>
    </source>
</evidence>
<dbReference type="InterPro" id="IPR002781">
    <property type="entry name" value="TM_pro_TauE-like"/>
</dbReference>
<keyword evidence="2 5" id="KW-0812">Transmembrane</keyword>
<dbReference type="Pfam" id="PF01925">
    <property type="entry name" value="TauE"/>
    <property type="match status" value="1"/>
</dbReference>
<evidence type="ECO:0000313" key="8">
    <source>
        <dbReference type="Proteomes" id="UP000704712"/>
    </source>
</evidence>
<feature type="transmembrane region" description="Helical" evidence="5">
    <location>
        <begin position="196"/>
        <end position="219"/>
    </location>
</feature>
<organism evidence="7 8">
    <name type="scientific">Phytophthora infestans</name>
    <name type="common">Potato late blight agent</name>
    <name type="synonym">Botrytis infestans</name>
    <dbReference type="NCBI Taxonomy" id="4787"/>
    <lineage>
        <taxon>Eukaryota</taxon>
        <taxon>Sar</taxon>
        <taxon>Stramenopiles</taxon>
        <taxon>Oomycota</taxon>
        <taxon>Peronosporomycetes</taxon>
        <taxon>Peronosporales</taxon>
        <taxon>Peronosporaceae</taxon>
        <taxon>Phytophthora</taxon>
    </lineage>
</organism>
<evidence type="ECO:0000256" key="5">
    <source>
        <dbReference type="SAM" id="Phobius"/>
    </source>
</evidence>
<dbReference type="PANTHER" id="PTHR14255">
    <property type="entry name" value="CEREBLON"/>
    <property type="match status" value="1"/>
</dbReference>
<feature type="transmembrane region" description="Helical" evidence="5">
    <location>
        <begin position="164"/>
        <end position="184"/>
    </location>
</feature>
<keyword evidence="4 5" id="KW-0472">Membrane</keyword>
<feature type="chain" id="PRO_5035906073" evidence="6">
    <location>
        <begin position="22"/>
        <end position="263"/>
    </location>
</feature>
<evidence type="ECO:0000256" key="4">
    <source>
        <dbReference type="ARBA" id="ARBA00023136"/>
    </source>
</evidence>
<evidence type="ECO:0000256" key="2">
    <source>
        <dbReference type="ARBA" id="ARBA00022692"/>
    </source>
</evidence>
<accession>A0A8S9ULC3</accession>
<comment type="subcellular location">
    <subcellularLocation>
        <location evidence="1">Membrane</location>
        <topology evidence="1">Multi-pass membrane protein</topology>
    </subcellularLocation>
</comment>
<dbReference type="EMBL" id="JAACNO010001477">
    <property type="protein sequence ID" value="KAF4140272.1"/>
    <property type="molecule type" value="Genomic_DNA"/>
</dbReference>